<gene>
    <name evidence="2" type="ORF">PN645_18775</name>
</gene>
<accession>A0AAW6FN97</accession>
<proteinExistence type="predicted"/>
<dbReference type="Gene3D" id="1.10.260.40">
    <property type="entry name" value="lambda repressor-like DNA-binding domains"/>
    <property type="match status" value="1"/>
</dbReference>
<reference evidence="2" key="1">
    <citation type="submission" date="2023-01" db="EMBL/GenBank/DDBJ databases">
        <title>Human gut microbiome strain richness.</title>
        <authorList>
            <person name="Chen-Liaw A."/>
        </authorList>
    </citation>
    <scope>NUCLEOTIDE SEQUENCE</scope>
    <source>
        <strain evidence="2">RTP21484st1_B7_RTP21484_190118</strain>
    </source>
</reference>
<dbReference type="Pfam" id="PF12844">
    <property type="entry name" value="HTH_19"/>
    <property type="match status" value="1"/>
</dbReference>
<dbReference type="Proteomes" id="UP001212263">
    <property type="component" value="Unassembled WGS sequence"/>
</dbReference>
<dbReference type="InterPro" id="IPR010982">
    <property type="entry name" value="Lambda_DNA-bd_dom_sf"/>
</dbReference>
<dbReference type="RefSeq" id="WP_272055062.1">
    <property type="nucleotide sequence ID" value="NZ_JAQMRB010000036.1"/>
</dbReference>
<feature type="domain" description="HTH cro/C1-type" evidence="1">
    <location>
        <begin position="12"/>
        <end position="66"/>
    </location>
</feature>
<comment type="caution">
    <text evidence="2">The sequence shown here is derived from an EMBL/GenBank/DDBJ whole genome shotgun (WGS) entry which is preliminary data.</text>
</comment>
<dbReference type="InterPro" id="IPR001387">
    <property type="entry name" value="Cro/C1-type_HTH"/>
</dbReference>
<evidence type="ECO:0000313" key="2">
    <source>
        <dbReference type="EMBL" id="MDB9225024.1"/>
    </source>
</evidence>
<sequence length="148" mass="16814">MEIDQISVRERIKEVKEDNSMNQREFAQSIGIQQSDLSSYLSGKKNIGITLINRICLEYSINRHWMLTGLGDKKLDKKDSLEKSIEESETVKELMAAIKRRDEHVEALIRVNEKHADNFAELLRQMKKTDALKEDAAGCAGASGFSDK</sequence>
<dbReference type="GO" id="GO:0003677">
    <property type="term" value="F:DNA binding"/>
    <property type="evidence" value="ECO:0007669"/>
    <property type="project" value="InterPro"/>
</dbReference>
<organism evidence="2 3">
    <name type="scientific">Odoribacter splanchnicus</name>
    <dbReference type="NCBI Taxonomy" id="28118"/>
    <lineage>
        <taxon>Bacteria</taxon>
        <taxon>Pseudomonadati</taxon>
        <taxon>Bacteroidota</taxon>
        <taxon>Bacteroidia</taxon>
        <taxon>Bacteroidales</taxon>
        <taxon>Odoribacteraceae</taxon>
        <taxon>Odoribacter</taxon>
    </lineage>
</organism>
<dbReference type="PROSITE" id="PS50943">
    <property type="entry name" value="HTH_CROC1"/>
    <property type="match status" value="1"/>
</dbReference>
<dbReference type="EMBL" id="JAQMRD010000039">
    <property type="protein sequence ID" value="MDB9225024.1"/>
    <property type="molecule type" value="Genomic_DNA"/>
</dbReference>
<dbReference type="SUPFAM" id="SSF47413">
    <property type="entry name" value="lambda repressor-like DNA-binding domains"/>
    <property type="match status" value="1"/>
</dbReference>
<protein>
    <submittedName>
        <fullName evidence="2">Helix-turn-helix transcriptional regulator</fullName>
    </submittedName>
</protein>
<dbReference type="SMART" id="SM00530">
    <property type="entry name" value="HTH_XRE"/>
    <property type="match status" value="1"/>
</dbReference>
<evidence type="ECO:0000313" key="3">
    <source>
        <dbReference type="Proteomes" id="UP001212263"/>
    </source>
</evidence>
<dbReference type="CDD" id="cd00093">
    <property type="entry name" value="HTH_XRE"/>
    <property type="match status" value="1"/>
</dbReference>
<dbReference type="AlphaFoldDB" id="A0AAW6FN97"/>
<evidence type="ECO:0000259" key="1">
    <source>
        <dbReference type="PROSITE" id="PS50943"/>
    </source>
</evidence>
<name>A0AAW6FN97_9BACT</name>